<feature type="compositionally biased region" description="Polar residues" evidence="1">
    <location>
        <begin position="246"/>
        <end position="259"/>
    </location>
</feature>
<feature type="compositionally biased region" description="Basic and acidic residues" evidence="1">
    <location>
        <begin position="204"/>
        <end position="226"/>
    </location>
</feature>
<feature type="region of interest" description="Disordered" evidence="1">
    <location>
        <begin position="30"/>
        <end position="55"/>
    </location>
</feature>
<comment type="caution">
    <text evidence="2">The sequence shown here is derived from an EMBL/GenBank/DDBJ whole genome shotgun (WGS) entry which is preliminary data.</text>
</comment>
<sequence length="321" mass="36034">MGDEGFGSKGLGTRDPESRLVTVLTVLSVSETSGSSPGTVQRRTRSRSGHTHFHTRLTLRRVHPVTDPERLDPGDHSVLTTRRSRPGVRCLSYTVTRRNHTPEDVREILLVTRKMITQKPEKQKNKQTSTGYPTQGAPIPLRSVRRSWNRGHLRTRRVKHSSRRVDPPSRVGLLSIVTGWRDHRGGPPVDSPKTVEDVSDSPDCPEKRLPIDHSGIERTAGRDGRGECVNQDGIRPDSFTEESLVDRTTFSSTSHSNPSYPVDETPRTWTIPSQDYTSQGTSGCEDQDRKTGTTRKRVDGQREDEETDDEFGTGKRLPFRP</sequence>
<evidence type="ECO:0000256" key="1">
    <source>
        <dbReference type="SAM" id="MobiDB-lite"/>
    </source>
</evidence>
<feature type="region of interest" description="Disordered" evidence="1">
    <location>
        <begin position="179"/>
        <end position="321"/>
    </location>
</feature>
<feature type="compositionally biased region" description="Low complexity" evidence="1">
    <location>
        <begin position="30"/>
        <end position="40"/>
    </location>
</feature>
<evidence type="ECO:0000313" key="2">
    <source>
        <dbReference type="EMBL" id="VTJ55045.1"/>
    </source>
</evidence>
<protein>
    <submittedName>
        <fullName evidence="2">Uncharacterized protein</fullName>
    </submittedName>
</protein>
<feature type="region of interest" description="Disordered" evidence="1">
    <location>
        <begin position="117"/>
        <end position="139"/>
    </location>
</feature>
<feature type="compositionally biased region" description="Acidic residues" evidence="1">
    <location>
        <begin position="302"/>
        <end position="311"/>
    </location>
</feature>
<gene>
    <name evidence="2" type="ORF">MONAX_5E024127</name>
</gene>
<organism evidence="2">
    <name type="scientific">Marmota monax</name>
    <name type="common">Woodchuck</name>
    <dbReference type="NCBI Taxonomy" id="9995"/>
    <lineage>
        <taxon>Eukaryota</taxon>
        <taxon>Metazoa</taxon>
        <taxon>Chordata</taxon>
        <taxon>Craniata</taxon>
        <taxon>Vertebrata</taxon>
        <taxon>Euteleostomi</taxon>
        <taxon>Mammalia</taxon>
        <taxon>Eutheria</taxon>
        <taxon>Euarchontoglires</taxon>
        <taxon>Glires</taxon>
        <taxon>Rodentia</taxon>
        <taxon>Sciuromorpha</taxon>
        <taxon>Sciuridae</taxon>
        <taxon>Xerinae</taxon>
        <taxon>Marmotini</taxon>
        <taxon>Marmota</taxon>
    </lineage>
</organism>
<accession>A0A5E4AD65</accession>
<dbReference type="EMBL" id="CABDUW010000044">
    <property type="protein sequence ID" value="VTJ55045.1"/>
    <property type="molecule type" value="Genomic_DNA"/>
</dbReference>
<proteinExistence type="predicted"/>
<feature type="compositionally biased region" description="Basic and acidic residues" evidence="1">
    <location>
        <begin position="286"/>
        <end position="301"/>
    </location>
</feature>
<name>A0A5E4AD65_MARMO</name>
<dbReference type="AlphaFoldDB" id="A0A5E4AD65"/>
<feature type="compositionally biased region" description="Basic residues" evidence="1">
    <location>
        <begin position="42"/>
        <end position="55"/>
    </location>
</feature>
<feature type="compositionally biased region" description="Polar residues" evidence="1">
    <location>
        <begin position="267"/>
        <end position="284"/>
    </location>
</feature>
<reference evidence="2" key="1">
    <citation type="submission" date="2019-04" db="EMBL/GenBank/DDBJ databases">
        <authorList>
            <person name="Alioto T."/>
            <person name="Alioto T."/>
        </authorList>
    </citation>
    <scope>NUCLEOTIDE SEQUENCE [LARGE SCALE GENOMIC DNA]</scope>
</reference>